<keyword evidence="1" id="KW-0812">Transmembrane</keyword>
<feature type="transmembrane region" description="Helical" evidence="1">
    <location>
        <begin position="146"/>
        <end position="169"/>
    </location>
</feature>
<proteinExistence type="predicted"/>
<feature type="transmembrane region" description="Helical" evidence="1">
    <location>
        <begin position="69"/>
        <end position="91"/>
    </location>
</feature>
<dbReference type="InterPro" id="IPR056119">
    <property type="entry name" value="DUF7702"/>
</dbReference>
<evidence type="ECO:0000259" key="2">
    <source>
        <dbReference type="Pfam" id="PF24800"/>
    </source>
</evidence>
<dbReference type="PANTHER" id="PTHR42109">
    <property type="entry name" value="UNPLACED GENOMIC SCAFFOLD UM_SCAF_CONTIG_1.265, WHOLE GENOME SHOTGUN SEQUENCE"/>
    <property type="match status" value="1"/>
</dbReference>
<feature type="domain" description="DUF7702" evidence="2">
    <location>
        <begin position="2"/>
        <end position="242"/>
    </location>
</feature>
<sequence>MVSQREAIDIAVLLIYILLLPLSLFVAFRHGFSRSVGFLYLCIFCGIRIASSALGIISQNDSSSQTGLVWAGVLGSVGISPLLLASFGLVSQVNRNSVPRSNIRVLTAEVLHIPNILALVLAIVGGTRLGSDSASERSSGRKFSQAGIIIFLVVFVVYVGLCLLTTTAIHSVADRYTRMLYAVLLALPFISVRILYSMLAVFLTNQTTFALVNGSAIAQLCMATIEEMIVVVLYLGVGITTHVHKGNNSEKPTYAMQPVTA</sequence>
<comment type="caution">
    <text evidence="3">The sequence shown here is derived from an EMBL/GenBank/DDBJ whole genome shotgun (WGS) entry which is preliminary data.</text>
</comment>
<feature type="transmembrane region" description="Helical" evidence="1">
    <location>
        <begin position="103"/>
        <end position="126"/>
    </location>
</feature>
<evidence type="ECO:0000313" key="4">
    <source>
        <dbReference type="Proteomes" id="UP000664521"/>
    </source>
</evidence>
<dbReference type="Proteomes" id="UP000664521">
    <property type="component" value="Unassembled WGS sequence"/>
</dbReference>
<dbReference type="EMBL" id="CAJPDS010000006">
    <property type="protein sequence ID" value="CAF9908508.1"/>
    <property type="molecule type" value="Genomic_DNA"/>
</dbReference>
<feature type="transmembrane region" description="Helical" evidence="1">
    <location>
        <begin position="38"/>
        <end position="57"/>
    </location>
</feature>
<feature type="transmembrane region" description="Helical" evidence="1">
    <location>
        <begin position="6"/>
        <end position="26"/>
    </location>
</feature>
<organism evidence="3 4">
    <name type="scientific">Heterodermia speciosa</name>
    <dbReference type="NCBI Taxonomy" id="116794"/>
    <lineage>
        <taxon>Eukaryota</taxon>
        <taxon>Fungi</taxon>
        <taxon>Dikarya</taxon>
        <taxon>Ascomycota</taxon>
        <taxon>Pezizomycotina</taxon>
        <taxon>Lecanoromycetes</taxon>
        <taxon>OSLEUM clade</taxon>
        <taxon>Lecanoromycetidae</taxon>
        <taxon>Caliciales</taxon>
        <taxon>Physciaceae</taxon>
        <taxon>Heterodermia</taxon>
    </lineage>
</organism>
<keyword evidence="1" id="KW-1133">Transmembrane helix</keyword>
<gene>
    <name evidence="3" type="ORF">HETSPECPRED_008098</name>
</gene>
<dbReference type="AlphaFoldDB" id="A0A8H3EN49"/>
<dbReference type="PANTHER" id="PTHR42109:SF2">
    <property type="entry name" value="INTEGRAL MEMBRANE PROTEIN"/>
    <property type="match status" value="1"/>
</dbReference>
<evidence type="ECO:0000313" key="3">
    <source>
        <dbReference type="EMBL" id="CAF9908508.1"/>
    </source>
</evidence>
<reference evidence="3" key="1">
    <citation type="submission" date="2021-03" db="EMBL/GenBank/DDBJ databases">
        <authorList>
            <person name="Tagirdzhanova G."/>
        </authorList>
    </citation>
    <scope>NUCLEOTIDE SEQUENCE</scope>
</reference>
<evidence type="ECO:0000256" key="1">
    <source>
        <dbReference type="SAM" id="Phobius"/>
    </source>
</evidence>
<keyword evidence="4" id="KW-1185">Reference proteome</keyword>
<accession>A0A8H3EN49</accession>
<feature type="transmembrane region" description="Helical" evidence="1">
    <location>
        <begin position="216"/>
        <end position="237"/>
    </location>
</feature>
<keyword evidence="1" id="KW-0472">Membrane</keyword>
<name>A0A8H3EN49_9LECA</name>
<feature type="transmembrane region" description="Helical" evidence="1">
    <location>
        <begin position="181"/>
        <end position="204"/>
    </location>
</feature>
<dbReference type="OrthoDB" id="2560628at2759"/>
<dbReference type="Pfam" id="PF24800">
    <property type="entry name" value="DUF7702"/>
    <property type="match status" value="1"/>
</dbReference>
<protein>
    <recommendedName>
        <fullName evidence="2">DUF7702 domain-containing protein</fullName>
    </recommendedName>
</protein>